<organism evidence="6 7">
    <name type="scientific">Ranitomeya imitator</name>
    <name type="common">mimic poison frog</name>
    <dbReference type="NCBI Taxonomy" id="111125"/>
    <lineage>
        <taxon>Eukaryota</taxon>
        <taxon>Metazoa</taxon>
        <taxon>Chordata</taxon>
        <taxon>Craniata</taxon>
        <taxon>Vertebrata</taxon>
        <taxon>Euteleostomi</taxon>
        <taxon>Amphibia</taxon>
        <taxon>Batrachia</taxon>
        <taxon>Anura</taxon>
        <taxon>Neobatrachia</taxon>
        <taxon>Hyloidea</taxon>
        <taxon>Dendrobatidae</taxon>
        <taxon>Dendrobatinae</taxon>
        <taxon>Ranitomeya</taxon>
    </lineage>
</organism>
<dbReference type="SUPFAM" id="SSF50044">
    <property type="entry name" value="SH3-domain"/>
    <property type="match status" value="1"/>
</dbReference>
<protein>
    <recommendedName>
        <fullName evidence="8">Rho guanine nucleotide exchange factor 5</fullName>
    </recommendedName>
</protein>
<name>A0ABN9MJJ3_9NEOB</name>
<evidence type="ECO:0000256" key="2">
    <source>
        <dbReference type="PROSITE-ProRule" id="PRU00192"/>
    </source>
</evidence>
<dbReference type="InterPro" id="IPR011993">
    <property type="entry name" value="PH-like_dom_sf"/>
</dbReference>
<dbReference type="Gene3D" id="2.30.30.40">
    <property type="entry name" value="SH3 Domains"/>
    <property type="match status" value="1"/>
</dbReference>
<feature type="domain" description="DH" evidence="5">
    <location>
        <begin position="7"/>
        <end position="191"/>
    </location>
</feature>
<evidence type="ECO:0000256" key="1">
    <source>
        <dbReference type="ARBA" id="ARBA00022443"/>
    </source>
</evidence>
<dbReference type="SUPFAM" id="SSF50729">
    <property type="entry name" value="PH domain-like"/>
    <property type="match status" value="1"/>
</dbReference>
<accession>A0ABN9MJJ3</accession>
<dbReference type="InterPro" id="IPR035899">
    <property type="entry name" value="DBL_dom_sf"/>
</dbReference>
<evidence type="ECO:0000259" key="3">
    <source>
        <dbReference type="PROSITE" id="PS50002"/>
    </source>
</evidence>
<comment type="caution">
    <text evidence="6">The sequence shown here is derived from an EMBL/GenBank/DDBJ whole genome shotgun (WGS) entry which is preliminary data.</text>
</comment>
<dbReference type="PROSITE" id="PS50002">
    <property type="entry name" value="SH3"/>
    <property type="match status" value="1"/>
</dbReference>
<gene>
    <name evidence="6" type="ORF">RIMI_LOCUS21763509</name>
</gene>
<evidence type="ECO:0000259" key="4">
    <source>
        <dbReference type="PROSITE" id="PS50003"/>
    </source>
</evidence>
<feature type="domain" description="PH" evidence="4">
    <location>
        <begin position="223"/>
        <end position="337"/>
    </location>
</feature>
<dbReference type="SMART" id="SM00233">
    <property type="entry name" value="PH"/>
    <property type="match status" value="1"/>
</dbReference>
<dbReference type="Pfam" id="PF00018">
    <property type="entry name" value="SH3_1"/>
    <property type="match status" value="1"/>
</dbReference>
<dbReference type="PANTHER" id="PTHR12845:SF2">
    <property type="entry name" value="DH DOMAIN-CONTAINING PROTEIN-RELATED"/>
    <property type="match status" value="1"/>
</dbReference>
<dbReference type="InterPro" id="IPR036028">
    <property type="entry name" value="SH3-like_dom_sf"/>
</dbReference>
<dbReference type="PANTHER" id="PTHR12845">
    <property type="entry name" value="GUANINE NUCLEOTIDE EXCHANGE FACTOR"/>
    <property type="match status" value="1"/>
</dbReference>
<evidence type="ECO:0000259" key="5">
    <source>
        <dbReference type="PROSITE" id="PS50010"/>
    </source>
</evidence>
<dbReference type="InterPro" id="IPR001452">
    <property type="entry name" value="SH3_domain"/>
</dbReference>
<dbReference type="SMART" id="SM00325">
    <property type="entry name" value="RhoGEF"/>
    <property type="match status" value="1"/>
</dbReference>
<keyword evidence="7" id="KW-1185">Reference proteome</keyword>
<dbReference type="PROSITE" id="PS50010">
    <property type="entry name" value="DH_2"/>
    <property type="match status" value="1"/>
</dbReference>
<dbReference type="CDD" id="cd00160">
    <property type="entry name" value="RhoGEF"/>
    <property type="match status" value="1"/>
</dbReference>
<evidence type="ECO:0000313" key="7">
    <source>
        <dbReference type="Proteomes" id="UP001176940"/>
    </source>
</evidence>
<dbReference type="SMART" id="SM00326">
    <property type="entry name" value="SH3"/>
    <property type="match status" value="1"/>
</dbReference>
<dbReference type="InterPro" id="IPR000219">
    <property type="entry name" value="DH_dom"/>
</dbReference>
<dbReference type="PROSITE" id="PS00741">
    <property type="entry name" value="DH_1"/>
    <property type="match status" value="1"/>
</dbReference>
<dbReference type="Gene3D" id="2.30.29.30">
    <property type="entry name" value="Pleckstrin-homology domain (PH domain)/Phosphotyrosine-binding domain (PTB)"/>
    <property type="match status" value="1"/>
</dbReference>
<dbReference type="CDD" id="cd01221">
    <property type="entry name" value="PH_ephexin"/>
    <property type="match status" value="1"/>
</dbReference>
<dbReference type="InterPro" id="IPR001849">
    <property type="entry name" value="PH_domain"/>
</dbReference>
<dbReference type="SUPFAM" id="SSF48065">
    <property type="entry name" value="DBL homology domain (DH-domain)"/>
    <property type="match status" value="1"/>
</dbReference>
<feature type="domain" description="SH3" evidence="3">
    <location>
        <begin position="345"/>
        <end position="406"/>
    </location>
</feature>
<dbReference type="InterPro" id="IPR047271">
    <property type="entry name" value="Ephexin-like"/>
</dbReference>
<dbReference type="PROSITE" id="PS50003">
    <property type="entry name" value="PH_DOMAIN"/>
    <property type="match status" value="1"/>
</dbReference>
<dbReference type="InterPro" id="IPR047270">
    <property type="entry name" value="PH_ephexin"/>
</dbReference>
<dbReference type="Gene3D" id="1.20.900.10">
    <property type="entry name" value="Dbl homology (DH) domain"/>
    <property type="match status" value="1"/>
</dbReference>
<evidence type="ECO:0008006" key="8">
    <source>
        <dbReference type="Google" id="ProtNLM"/>
    </source>
</evidence>
<proteinExistence type="predicted"/>
<keyword evidence="1 2" id="KW-0728">SH3 domain</keyword>
<dbReference type="EMBL" id="CAUEEQ010077819">
    <property type="protein sequence ID" value="CAJ0966869.1"/>
    <property type="molecule type" value="Genomic_DNA"/>
</dbReference>
<reference evidence="6" key="1">
    <citation type="submission" date="2023-07" db="EMBL/GenBank/DDBJ databases">
        <authorList>
            <person name="Stuckert A."/>
        </authorList>
    </citation>
    <scope>NUCLEOTIDE SEQUENCE</scope>
</reference>
<evidence type="ECO:0000313" key="6">
    <source>
        <dbReference type="EMBL" id="CAJ0966869.1"/>
    </source>
</evidence>
<dbReference type="Proteomes" id="UP001176940">
    <property type="component" value="Unassembled WGS sequence"/>
</dbReference>
<dbReference type="InterPro" id="IPR001331">
    <property type="entry name" value="GDS_CDC24_CS"/>
</dbReference>
<sequence length="434" mass="51078">MTREEQKLQEAKFELILSEALYLRSLHIAVDHFQLNTDLQELMSAQDRQWLFSRLSDVRDASNDFLFDLEEEFESNIYNFQVCDVVIAHEPNFRRVYLPYVTNQSYQDRTFQRLMTDTPRFQQVLAKLESDPVCQRLSLKSFLILPFQRITRLRLLLQNILKRSAPGSTEELQATQAHNLLGKLIRDCNESVQRMKDTEELILLNQKIQFECKIFPLISQSRRLVKHGEVTSLEYNSKWKVSTRPVYLHLFNDCLLLSRVREGGRFVVFDHASEFRVERCEIKLHTNQKNIFRVFLRDSAAMGRDSFHDLRETEFIFRTETQSQKLRWICALSPPREEIDFLRDHGLSQMQCLKSYKSRENDELSLEKADILMITQNSDDGWLRGIRLSDQQSGWFPQANVQPISRNACIRNLQEEQRLQTARAKLQPTGATGH</sequence>
<dbReference type="Pfam" id="PF00621">
    <property type="entry name" value="RhoGEF"/>
    <property type="match status" value="1"/>
</dbReference>